<feature type="compositionally biased region" description="Pro residues" evidence="2">
    <location>
        <begin position="470"/>
        <end position="479"/>
    </location>
</feature>
<organism evidence="4">
    <name type="scientific">viral metagenome</name>
    <dbReference type="NCBI Taxonomy" id="1070528"/>
    <lineage>
        <taxon>unclassified sequences</taxon>
        <taxon>metagenomes</taxon>
        <taxon>organismal metagenomes</taxon>
    </lineage>
</organism>
<feature type="transmembrane region" description="Helical" evidence="3">
    <location>
        <begin position="683"/>
        <end position="704"/>
    </location>
</feature>
<evidence type="ECO:0000256" key="1">
    <source>
        <dbReference type="SAM" id="Coils"/>
    </source>
</evidence>
<dbReference type="AlphaFoldDB" id="A0A6C0K9F7"/>
<feature type="region of interest" description="Disordered" evidence="2">
    <location>
        <begin position="462"/>
        <end position="484"/>
    </location>
</feature>
<evidence type="ECO:0000256" key="2">
    <source>
        <dbReference type="SAM" id="MobiDB-lite"/>
    </source>
</evidence>
<sequence length="842" mass="93623">MVAATTEEALKSNYKYNMIFNNTSTNNDEDDVKFSTNLISDFDLQNFDPKRYEYYVNLLKVFNNDPDTLFNLLNKYNSIKSLKKKERKLIREISDYFNKLKDIRDTQKTEETPVITGGGDNNEFKKIQRDAGELSKKAKRLKDDIEAAINAYITEEDDDDEESDVSDVSDAEDGEEGIKKTAIKPATKTATKPDKEAKEAKAVLEKFKANIEEFISAIDTFYSSLNTDENDAKHNNSIKGDFKNAITNFKKFIEIYNNSPQYGGISLIDMVIGNANGKSKGKPAKANAIADAARTTADAVSNKQDSKIKGKEEFIKDAKSLVEEANRLIDDIQITIEKIEEKTKKNSSELKEALLSELTKDFSIEIYAEERKQRALENKQKDEEDSLLLKETRKTKNNSDTQQPTALEALAPEARGALPLPVPPVEIPSTPLTPLTLPLPTETGIPTPTPSSQLTTDVIKEPENKIPPTSLTPPVPTPAPEGRGAPALALAPAALGATAALALAPAALGATAALPALGEPSTEQKTKSREKPLERQGDAAGDAGAAVSNSLLNFMEGAITGGGSGGSISGGAAGDDFSDDTLKAKYLETRPPLYSRLDDAKINEFRKANEESRKSSSVAAVAAVKTNNKIEQLSNDIDIYNARSSKDKDDIEISKDMIQKIKRFEDDPKNPLEELELTFDDRIVFIIATFFIRYITIIMVQWCIDINIIKTFYEGFIYYAVIYIILFWFIVLFINIDNSFDVKYMNFNGIINSIRTLFYYFYMGTNGISRLLIHTSLILLLIVIPIILNIKKTNEYKPEDELDSGSGSVKILDFEERKQLSKALSLFTMFIWLFTSIIATKF</sequence>
<keyword evidence="1" id="KW-0175">Coiled coil</keyword>
<feature type="region of interest" description="Disordered" evidence="2">
    <location>
        <begin position="374"/>
        <end position="405"/>
    </location>
</feature>
<evidence type="ECO:0000313" key="4">
    <source>
        <dbReference type="EMBL" id="QHU13791.1"/>
    </source>
</evidence>
<protein>
    <submittedName>
        <fullName evidence="4">Uncharacterized protein</fullName>
    </submittedName>
</protein>
<feature type="transmembrane region" description="Helical" evidence="3">
    <location>
        <begin position="771"/>
        <end position="790"/>
    </location>
</feature>
<keyword evidence="3" id="KW-0472">Membrane</keyword>
<keyword evidence="3" id="KW-1133">Transmembrane helix</keyword>
<accession>A0A6C0K9F7</accession>
<feature type="compositionally biased region" description="Basic and acidic residues" evidence="2">
    <location>
        <begin position="522"/>
        <end position="537"/>
    </location>
</feature>
<feature type="region of interest" description="Disordered" evidence="2">
    <location>
        <begin position="515"/>
        <end position="542"/>
    </location>
</feature>
<dbReference type="EMBL" id="MN740825">
    <property type="protein sequence ID" value="QHU13791.1"/>
    <property type="molecule type" value="Genomic_DNA"/>
</dbReference>
<feature type="region of interest" description="Disordered" evidence="2">
    <location>
        <begin position="152"/>
        <end position="198"/>
    </location>
</feature>
<feature type="transmembrane region" description="Helical" evidence="3">
    <location>
        <begin position="820"/>
        <end position="839"/>
    </location>
</feature>
<name>A0A6C0K9F7_9ZZZZ</name>
<feature type="compositionally biased region" description="Acidic residues" evidence="2">
    <location>
        <begin position="154"/>
        <end position="175"/>
    </location>
</feature>
<evidence type="ECO:0000256" key="3">
    <source>
        <dbReference type="SAM" id="Phobius"/>
    </source>
</evidence>
<feature type="compositionally biased region" description="Basic and acidic residues" evidence="2">
    <location>
        <begin position="374"/>
        <end position="394"/>
    </location>
</feature>
<reference evidence="4" key="1">
    <citation type="journal article" date="2020" name="Nature">
        <title>Giant virus diversity and host interactions through global metagenomics.</title>
        <authorList>
            <person name="Schulz F."/>
            <person name="Roux S."/>
            <person name="Paez-Espino D."/>
            <person name="Jungbluth S."/>
            <person name="Walsh D.A."/>
            <person name="Denef V.J."/>
            <person name="McMahon K.D."/>
            <person name="Konstantinidis K.T."/>
            <person name="Eloe-Fadrosh E.A."/>
            <person name="Kyrpides N.C."/>
            <person name="Woyke T."/>
        </authorList>
    </citation>
    <scope>NUCLEOTIDE SEQUENCE</scope>
    <source>
        <strain evidence="4">GVMAG-S-1101178-73</strain>
    </source>
</reference>
<feature type="coiled-coil region" evidence="1">
    <location>
        <begin position="311"/>
        <end position="342"/>
    </location>
</feature>
<feature type="transmembrane region" description="Helical" evidence="3">
    <location>
        <begin position="716"/>
        <end position="736"/>
    </location>
</feature>
<proteinExistence type="predicted"/>
<keyword evidence="3" id="KW-0812">Transmembrane</keyword>